<accession>A0A2M7CJ33</accession>
<proteinExistence type="inferred from homology"/>
<dbReference type="InterPro" id="IPR013025">
    <property type="entry name" value="Ribosomal_uL23-like"/>
</dbReference>
<evidence type="ECO:0000313" key="5">
    <source>
        <dbReference type="EMBL" id="PIV25663.1"/>
    </source>
</evidence>
<dbReference type="GO" id="GO:0005840">
    <property type="term" value="C:ribosome"/>
    <property type="evidence" value="ECO:0007669"/>
    <property type="project" value="UniProtKB-KW"/>
</dbReference>
<dbReference type="InterPro" id="IPR012678">
    <property type="entry name" value="Ribosomal_uL23/eL15/eS24_sf"/>
</dbReference>
<evidence type="ECO:0000313" key="6">
    <source>
        <dbReference type="Proteomes" id="UP000229966"/>
    </source>
</evidence>
<evidence type="ECO:0000256" key="1">
    <source>
        <dbReference type="ARBA" id="ARBA00006700"/>
    </source>
</evidence>
<keyword evidence="4" id="KW-0699">rRNA-binding</keyword>
<comment type="caution">
    <text evidence="5">The sequence shown here is derived from an EMBL/GenBank/DDBJ whole genome shotgun (WGS) entry which is preliminary data.</text>
</comment>
<dbReference type="GO" id="GO:1990904">
    <property type="term" value="C:ribonucleoprotein complex"/>
    <property type="evidence" value="ECO:0007669"/>
    <property type="project" value="UniProtKB-KW"/>
</dbReference>
<dbReference type="Proteomes" id="UP000229966">
    <property type="component" value="Unassembled WGS sequence"/>
</dbReference>
<dbReference type="InterPro" id="IPR012677">
    <property type="entry name" value="Nucleotide-bd_a/b_plait_sf"/>
</dbReference>
<name>A0A2M7CJ33_9BACT</name>
<keyword evidence="3 4" id="KW-0687">Ribonucleoprotein</keyword>
<evidence type="ECO:0000256" key="4">
    <source>
        <dbReference type="HAMAP-Rule" id="MF_01369"/>
    </source>
</evidence>
<keyword evidence="4" id="KW-0694">RNA-binding</keyword>
<evidence type="ECO:0000256" key="2">
    <source>
        <dbReference type="ARBA" id="ARBA00022980"/>
    </source>
</evidence>
<dbReference type="GO" id="GO:0003735">
    <property type="term" value="F:structural constituent of ribosome"/>
    <property type="evidence" value="ECO:0007669"/>
    <property type="project" value="InterPro"/>
</dbReference>
<gene>
    <name evidence="4 5" type="primary">rplW</name>
    <name evidence="5" type="ORF">COS38_00400</name>
</gene>
<sequence>MINVIPQISEKSLDLGKKNQYTFIVKRKVNKTELKKEIEKKYNVNTVSVRSLNKIGKKKRVRHKKQTSKFGKRVDIKKIIVTLKKGQQIKDFKIEDTDLSANPEVEAKKVTGKKKDIK</sequence>
<reference evidence="6" key="1">
    <citation type="submission" date="2017-09" db="EMBL/GenBank/DDBJ databases">
        <title>Depth-based differentiation of microbial function through sediment-hosted aquifers and enrichment of novel symbionts in the deep terrestrial subsurface.</title>
        <authorList>
            <person name="Probst A.J."/>
            <person name="Ladd B."/>
            <person name="Jarett J.K."/>
            <person name="Geller-Mcgrath D.E."/>
            <person name="Sieber C.M.K."/>
            <person name="Emerson J.B."/>
            <person name="Anantharaman K."/>
            <person name="Thomas B.C."/>
            <person name="Malmstrom R."/>
            <person name="Stieglmeier M."/>
            <person name="Klingl A."/>
            <person name="Woyke T."/>
            <person name="Ryan C.M."/>
            <person name="Banfield J.F."/>
        </authorList>
    </citation>
    <scope>NUCLEOTIDE SEQUENCE [LARGE SCALE GENOMIC DNA]</scope>
</reference>
<comment type="similarity">
    <text evidence="1 4">Belongs to the universal ribosomal protein uL23 family.</text>
</comment>
<dbReference type="SUPFAM" id="SSF54189">
    <property type="entry name" value="Ribosomal proteins S24e, L23 and L15e"/>
    <property type="match status" value="1"/>
</dbReference>
<comment type="subunit">
    <text evidence="4">Part of the 50S ribosomal subunit. Contacts protein L29, and trigger factor when it is bound to the ribosome.</text>
</comment>
<dbReference type="Gene3D" id="3.30.70.330">
    <property type="match status" value="1"/>
</dbReference>
<comment type="function">
    <text evidence="4">One of the early assembly proteins it binds 23S rRNA. One of the proteins that surrounds the polypeptide exit tunnel on the outside of the ribosome. Forms the main docking site for trigger factor binding to the ribosome.</text>
</comment>
<dbReference type="AlphaFoldDB" id="A0A2M7CJ33"/>
<dbReference type="GO" id="GO:0019843">
    <property type="term" value="F:rRNA binding"/>
    <property type="evidence" value="ECO:0007669"/>
    <property type="project" value="UniProtKB-UniRule"/>
</dbReference>
<protein>
    <recommendedName>
        <fullName evidence="4">Large ribosomal subunit protein uL23</fullName>
    </recommendedName>
</protein>
<dbReference type="GO" id="GO:0006412">
    <property type="term" value="P:translation"/>
    <property type="evidence" value="ECO:0007669"/>
    <property type="project" value="UniProtKB-UniRule"/>
</dbReference>
<dbReference type="HAMAP" id="MF_01369_B">
    <property type="entry name" value="Ribosomal_uL23_B"/>
    <property type="match status" value="1"/>
</dbReference>
<organism evidence="5 6">
    <name type="scientific">Candidatus Berkelbacteria bacterium CG03_land_8_20_14_0_80_40_36</name>
    <dbReference type="NCBI Taxonomy" id="1974509"/>
    <lineage>
        <taxon>Bacteria</taxon>
        <taxon>Candidatus Berkelbacteria</taxon>
    </lineage>
</organism>
<evidence type="ECO:0000256" key="3">
    <source>
        <dbReference type="ARBA" id="ARBA00023274"/>
    </source>
</evidence>
<keyword evidence="2 4" id="KW-0689">Ribosomal protein</keyword>
<dbReference type="EMBL" id="PEUM01000011">
    <property type="protein sequence ID" value="PIV25663.1"/>
    <property type="molecule type" value="Genomic_DNA"/>
</dbReference>
<dbReference type="Pfam" id="PF00276">
    <property type="entry name" value="Ribosomal_L23"/>
    <property type="match status" value="1"/>
</dbReference>